<dbReference type="InterPro" id="IPR013762">
    <property type="entry name" value="Integrase-like_cat_sf"/>
</dbReference>
<dbReference type="SUPFAM" id="SSF56349">
    <property type="entry name" value="DNA breaking-rejoining enzymes"/>
    <property type="match status" value="1"/>
</dbReference>
<evidence type="ECO:0000256" key="1">
    <source>
        <dbReference type="ARBA" id="ARBA00023172"/>
    </source>
</evidence>
<keyword evidence="1" id="KW-0233">DNA recombination</keyword>
<evidence type="ECO:0000313" key="2">
    <source>
        <dbReference type="EMBL" id="GGN36064.1"/>
    </source>
</evidence>
<dbReference type="InterPro" id="IPR011010">
    <property type="entry name" value="DNA_brk_join_enz"/>
</dbReference>
<protein>
    <submittedName>
        <fullName evidence="2">Integrase</fullName>
    </submittedName>
</protein>
<dbReference type="Proteomes" id="UP000600080">
    <property type="component" value="Unassembled WGS sequence"/>
</dbReference>
<gene>
    <name evidence="2" type="ORF">GCM10012285_09530</name>
</gene>
<proteinExistence type="predicted"/>
<reference evidence="3" key="1">
    <citation type="journal article" date="2019" name="Int. J. Syst. Evol. Microbiol.">
        <title>The Global Catalogue of Microorganisms (GCM) 10K type strain sequencing project: providing services to taxonomists for standard genome sequencing and annotation.</title>
        <authorList>
            <consortium name="The Broad Institute Genomics Platform"/>
            <consortium name="The Broad Institute Genome Sequencing Center for Infectious Disease"/>
            <person name="Wu L."/>
            <person name="Ma J."/>
        </authorList>
    </citation>
    <scope>NUCLEOTIDE SEQUENCE [LARGE SCALE GENOMIC DNA]</scope>
    <source>
        <strain evidence="3">CGMCC 4.7323</strain>
    </source>
</reference>
<organism evidence="2 3">
    <name type="scientific">Streptomyces kronopolitis</name>
    <dbReference type="NCBI Taxonomy" id="1612435"/>
    <lineage>
        <taxon>Bacteria</taxon>
        <taxon>Bacillati</taxon>
        <taxon>Actinomycetota</taxon>
        <taxon>Actinomycetes</taxon>
        <taxon>Kitasatosporales</taxon>
        <taxon>Streptomycetaceae</taxon>
        <taxon>Streptomyces</taxon>
    </lineage>
</organism>
<keyword evidence="3" id="KW-1185">Reference proteome</keyword>
<evidence type="ECO:0000313" key="3">
    <source>
        <dbReference type="Proteomes" id="UP000600080"/>
    </source>
</evidence>
<name>A0ABQ2J419_9ACTN</name>
<accession>A0ABQ2J419</accession>
<sequence>MWSLRSRAVELIFFKPEGWETWELEHEPVIPERMPVLIDSDLRFEDDPVSPRPLVAVNRWLRELPVNGCPEPASWGVYARAVRDWAVFLGDRGIGLFDQRDRLKAGLSSYAVHRACGPLDARLEATTWNQHVSILSILYRWAVAEGYANTEPFTYRQATVFFADQIARRPVNQAIRRVPKPHVTIKYLEDDFAELFVRALRGLGPDGEDDRFRGRELARNGAVGAAALDTGLRLQEFTYYLAVELPALPPRPTQLPIPLPVPSGVAKGRKFRTTWVSYDKLADLHRYRELDRALAADGAGWRPPERWGSPLLVTEADQFGGRVNGRRVSWQGLRPAERRRLVAPNGGSMLLAVRADGGPFTAWPTVFSRTADRIRERFEPRFPHVYPHRTRHTFAMRTLARLVSGYYRQAAQLVKDTDADAGLALYLAKADPLMVLRDLLGHSSVLTTEKYLRRLDMTRIFRDAYEQAGRDYELISDVDAELEADGEFDEDEDDLW</sequence>
<comment type="caution">
    <text evidence="2">The sequence shown here is derived from an EMBL/GenBank/DDBJ whole genome shotgun (WGS) entry which is preliminary data.</text>
</comment>
<dbReference type="EMBL" id="BMND01000003">
    <property type="protein sequence ID" value="GGN36064.1"/>
    <property type="molecule type" value="Genomic_DNA"/>
</dbReference>
<dbReference type="Gene3D" id="1.10.443.10">
    <property type="entry name" value="Intergrase catalytic core"/>
    <property type="match status" value="1"/>
</dbReference>